<sequence length="59" mass="7091">MFRATSYCGHSTRSTKLEDKEHKRVIDGAKEKERYKEKYIENSFRNLTLVTAKRCFLLY</sequence>
<dbReference type="Proteomes" id="UP001177021">
    <property type="component" value="Unassembled WGS sequence"/>
</dbReference>
<keyword evidence="2" id="KW-1185">Reference proteome</keyword>
<evidence type="ECO:0000313" key="1">
    <source>
        <dbReference type="EMBL" id="CAJ2643295.1"/>
    </source>
</evidence>
<dbReference type="EMBL" id="CASHSV030000034">
    <property type="protein sequence ID" value="CAJ2643295.1"/>
    <property type="molecule type" value="Genomic_DNA"/>
</dbReference>
<proteinExistence type="predicted"/>
<name>A0ACB0JGA7_TRIPR</name>
<organism evidence="1 2">
    <name type="scientific">Trifolium pratense</name>
    <name type="common">Red clover</name>
    <dbReference type="NCBI Taxonomy" id="57577"/>
    <lineage>
        <taxon>Eukaryota</taxon>
        <taxon>Viridiplantae</taxon>
        <taxon>Streptophyta</taxon>
        <taxon>Embryophyta</taxon>
        <taxon>Tracheophyta</taxon>
        <taxon>Spermatophyta</taxon>
        <taxon>Magnoliopsida</taxon>
        <taxon>eudicotyledons</taxon>
        <taxon>Gunneridae</taxon>
        <taxon>Pentapetalae</taxon>
        <taxon>rosids</taxon>
        <taxon>fabids</taxon>
        <taxon>Fabales</taxon>
        <taxon>Fabaceae</taxon>
        <taxon>Papilionoideae</taxon>
        <taxon>50 kb inversion clade</taxon>
        <taxon>NPAAA clade</taxon>
        <taxon>Hologalegina</taxon>
        <taxon>IRL clade</taxon>
        <taxon>Trifolieae</taxon>
        <taxon>Trifolium</taxon>
    </lineage>
</organism>
<evidence type="ECO:0000313" key="2">
    <source>
        <dbReference type="Proteomes" id="UP001177021"/>
    </source>
</evidence>
<reference evidence="1" key="1">
    <citation type="submission" date="2023-10" db="EMBL/GenBank/DDBJ databases">
        <authorList>
            <person name="Rodriguez Cubillos JULIANA M."/>
            <person name="De Vega J."/>
        </authorList>
    </citation>
    <scope>NUCLEOTIDE SEQUENCE</scope>
</reference>
<protein>
    <submittedName>
        <fullName evidence="1">Uncharacterized protein</fullName>
    </submittedName>
</protein>
<gene>
    <name evidence="1" type="ORF">MILVUS5_LOCUS12564</name>
</gene>
<accession>A0ACB0JGA7</accession>
<comment type="caution">
    <text evidence="1">The sequence shown here is derived from an EMBL/GenBank/DDBJ whole genome shotgun (WGS) entry which is preliminary data.</text>
</comment>